<dbReference type="OrthoDB" id="2685742at2759"/>
<feature type="region of interest" description="Disordered" evidence="1">
    <location>
        <begin position="226"/>
        <end position="247"/>
    </location>
</feature>
<proteinExistence type="predicted"/>
<dbReference type="GeneID" id="19211167"/>
<accession>A0A5M3N9I7</accession>
<feature type="region of interest" description="Disordered" evidence="1">
    <location>
        <begin position="25"/>
        <end position="77"/>
    </location>
</feature>
<feature type="region of interest" description="Disordered" evidence="1">
    <location>
        <begin position="92"/>
        <end position="126"/>
    </location>
</feature>
<dbReference type="AlphaFoldDB" id="A0A5M3N9I7"/>
<reference evidence="3" key="1">
    <citation type="journal article" date="2012" name="Science">
        <title>The Paleozoic origin of enzymatic lignin decomposition reconstructed from 31 fungal genomes.</title>
        <authorList>
            <person name="Floudas D."/>
            <person name="Binder M."/>
            <person name="Riley R."/>
            <person name="Barry K."/>
            <person name="Blanchette R.A."/>
            <person name="Henrissat B."/>
            <person name="Martinez A.T."/>
            <person name="Otillar R."/>
            <person name="Spatafora J.W."/>
            <person name="Yadav J.S."/>
            <person name="Aerts A."/>
            <person name="Benoit I."/>
            <person name="Boyd A."/>
            <person name="Carlson A."/>
            <person name="Copeland A."/>
            <person name="Coutinho P.M."/>
            <person name="de Vries R.P."/>
            <person name="Ferreira P."/>
            <person name="Findley K."/>
            <person name="Foster B."/>
            <person name="Gaskell J."/>
            <person name="Glotzer D."/>
            <person name="Gorecki P."/>
            <person name="Heitman J."/>
            <person name="Hesse C."/>
            <person name="Hori C."/>
            <person name="Igarashi K."/>
            <person name="Jurgens J.A."/>
            <person name="Kallen N."/>
            <person name="Kersten P."/>
            <person name="Kohler A."/>
            <person name="Kuees U."/>
            <person name="Kumar T.K.A."/>
            <person name="Kuo A."/>
            <person name="LaButti K."/>
            <person name="Larrondo L.F."/>
            <person name="Lindquist E."/>
            <person name="Ling A."/>
            <person name="Lombard V."/>
            <person name="Lucas S."/>
            <person name="Lundell T."/>
            <person name="Martin R."/>
            <person name="McLaughlin D.J."/>
            <person name="Morgenstern I."/>
            <person name="Morin E."/>
            <person name="Murat C."/>
            <person name="Nagy L.G."/>
            <person name="Nolan M."/>
            <person name="Ohm R.A."/>
            <person name="Patyshakuliyeva A."/>
            <person name="Rokas A."/>
            <person name="Ruiz-Duenas F.J."/>
            <person name="Sabat G."/>
            <person name="Salamov A."/>
            <person name="Samejima M."/>
            <person name="Schmutz J."/>
            <person name="Slot J.C."/>
            <person name="St John F."/>
            <person name="Stenlid J."/>
            <person name="Sun H."/>
            <person name="Sun S."/>
            <person name="Syed K."/>
            <person name="Tsang A."/>
            <person name="Wiebenga A."/>
            <person name="Young D."/>
            <person name="Pisabarro A."/>
            <person name="Eastwood D.C."/>
            <person name="Martin F."/>
            <person name="Cullen D."/>
            <person name="Grigoriev I.V."/>
            <person name="Hibbett D.S."/>
        </authorList>
    </citation>
    <scope>NUCLEOTIDE SEQUENCE [LARGE SCALE GENOMIC DNA]</scope>
    <source>
        <strain evidence="3">RWD-64-598 SS2</strain>
    </source>
</reference>
<dbReference type="OMA" id="MQAHENV"/>
<feature type="compositionally biased region" description="Polar residues" evidence="1">
    <location>
        <begin position="231"/>
        <end position="247"/>
    </location>
</feature>
<dbReference type="Proteomes" id="UP000053558">
    <property type="component" value="Unassembled WGS sequence"/>
</dbReference>
<comment type="caution">
    <text evidence="2">The sequence shown here is derived from an EMBL/GenBank/DDBJ whole genome shotgun (WGS) entry which is preliminary data.</text>
</comment>
<dbReference type="RefSeq" id="XP_007763770.1">
    <property type="nucleotide sequence ID" value="XM_007765580.1"/>
</dbReference>
<evidence type="ECO:0000313" key="2">
    <source>
        <dbReference type="EMBL" id="EIW87425.1"/>
    </source>
</evidence>
<evidence type="ECO:0000313" key="3">
    <source>
        <dbReference type="Proteomes" id="UP000053558"/>
    </source>
</evidence>
<feature type="compositionally biased region" description="Polar residues" evidence="1">
    <location>
        <begin position="43"/>
        <end position="55"/>
    </location>
</feature>
<dbReference type="KEGG" id="cput:CONPUDRAFT_87204"/>
<dbReference type="EMBL" id="JH711573">
    <property type="protein sequence ID" value="EIW87425.1"/>
    <property type="molecule type" value="Genomic_DNA"/>
</dbReference>
<feature type="compositionally biased region" description="Low complexity" evidence="1">
    <location>
        <begin position="30"/>
        <end position="42"/>
    </location>
</feature>
<name>A0A5M3N9I7_CONPW</name>
<gene>
    <name evidence="2" type="ORF">CONPUDRAFT_87204</name>
</gene>
<evidence type="ECO:0000256" key="1">
    <source>
        <dbReference type="SAM" id="MobiDB-lite"/>
    </source>
</evidence>
<organism evidence="2 3">
    <name type="scientific">Coniophora puteana (strain RWD-64-598)</name>
    <name type="common">Brown rot fungus</name>
    <dbReference type="NCBI Taxonomy" id="741705"/>
    <lineage>
        <taxon>Eukaryota</taxon>
        <taxon>Fungi</taxon>
        <taxon>Dikarya</taxon>
        <taxon>Basidiomycota</taxon>
        <taxon>Agaricomycotina</taxon>
        <taxon>Agaricomycetes</taxon>
        <taxon>Agaricomycetidae</taxon>
        <taxon>Boletales</taxon>
        <taxon>Coniophorineae</taxon>
        <taxon>Coniophoraceae</taxon>
        <taxon>Coniophora</taxon>
    </lineage>
</organism>
<sequence length="247" mass="27398">MFQQDIKPRNATPLLAQQPPPALYYKCAMSSSPTNPTDNPSNEEIQPPSSSTDTLRAQRAPPARKRNKTQLQQDLDQQENELHALRVSLENEKAARKAAETAAGNVGGRTEPRQETPIPKPKGTAGETYVLKDEMGLQDDKAQYSTILATARNAFLAARLNPLTNYSEQPLRDLANVFEVAKKAHPILCRFTNNWATAAIVQQYIHSRKRYARILVGRLKEKRAHALHASRSVSPPRQPEASTSTGV</sequence>
<keyword evidence="3" id="KW-1185">Reference proteome</keyword>
<protein>
    <submittedName>
        <fullName evidence="2">Uncharacterized protein</fullName>
    </submittedName>
</protein>